<evidence type="ECO:0000259" key="2">
    <source>
        <dbReference type="Pfam" id="PF13505"/>
    </source>
</evidence>
<gene>
    <name evidence="3" type="ORF">MARGE09_P3592</name>
</gene>
<evidence type="ECO:0000256" key="1">
    <source>
        <dbReference type="ARBA" id="ARBA00022729"/>
    </source>
</evidence>
<dbReference type="InterPro" id="IPR027385">
    <property type="entry name" value="Beta-barrel_OMP"/>
</dbReference>
<dbReference type="Gene3D" id="2.40.160.20">
    <property type="match status" value="1"/>
</dbReference>
<dbReference type="Pfam" id="PF13505">
    <property type="entry name" value="OMP_b-brl"/>
    <property type="match status" value="1"/>
</dbReference>
<evidence type="ECO:0000313" key="3">
    <source>
        <dbReference type="EMBL" id="BCD99390.1"/>
    </source>
</evidence>
<keyword evidence="4" id="KW-1185">Reference proteome</keyword>
<dbReference type="KEGG" id="marq:MARGE09_P3592"/>
<protein>
    <recommendedName>
        <fullName evidence="2">Outer membrane protein beta-barrel domain-containing protein</fullName>
    </recommendedName>
</protein>
<dbReference type="RefSeq" id="WP_236984634.1">
    <property type="nucleotide sequence ID" value="NZ_AP023086.1"/>
</dbReference>
<organism evidence="3 4">
    <name type="scientific">Marinagarivorans cellulosilyticus</name>
    <dbReference type="NCBI Taxonomy" id="2721545"/>
    <lineage>
        <taxon>Bacteria</taxon>
        <taxon>Pseudomonadati</taxon>
        <taxon>Pseudomonadota</taxon>
        <taxon>Gammaproteobacteria</taxon>
        <taxon>Cellvibrionales</taxon>
        <taxon>Cellvibrionaceae</taxon>
        <taxon>Marinagarivorans</taxon>
    </lineage>
</organism>
<evidence type="ECO:0000313" key="4">
    <source>
        <dbReference type="Proteomes" id="UP001320119"/>
    </source>
</evidence>
<name>A0AAN2BLU7_9GAMM</name>
<dbReference type="InterPro" id="IPR011250">
    <property type="entry name" value="OMP/PagP_B-barrel"/>
</dbReference>
<dbReference type="Proteomes" id="UP001320119">
    <property type="component" value="Chromosome"/>
</dbReference>
<keyword evidence="1" id="KW-0732">Signal</keyword>
<dbReference type="AlphaFoldDB" id="A0AAN2BLU7"/>
<reference evidence="3 4" key="1">
    <citation type="journal article" date="2022" name="IScience">
        <title>An ultrasensitive nanofiber-based assay for enzymatic hydrolysis and deep-sea microbial degradation of cellulose.</title>
        <authorList>
            <person name="Tsudome M."/>
            <person name="Tachioka M."/>
            <person name="Miyazaki M."/>
            <person name="Uchimura K."/>
            <person name="Tsuda M."/>
            <person name="Takaki Y."/>
            <person name="Deguchi S."/>
        </authorList>
    </citation>
    <scope>NUCLEOTIDE SEQUENCE [LARGE SCALE GENOMIC DNA]</scope>
    <source>
        <strain evidence="3 4">GE09</strain>
    </source>
</reference>
<feature type="domain" description="Outer membrane protein beta-barrel" evidence="2">
    <location>
        <begin position="1"/>
        <end position="151"/>
    </location>
</feature>
<proteinExistence type="predicted"/>
<dbReference type="SUPFAM" id="SSF56925">
    <property type="entry name" value="OMPA-like"/>
    <property type="match status" value="1"/>
</dbReference>
<dbReference type="EMBL" id="AP023086">
    <property type="protein sequence ID" value="BCD99390.1"/>
    <property type="molecule type" value="Genomic_DNA"/>
</dbReference>
<sequence length="151" mass="16125">MGGSVGQTSVKADDVDTSIDDDSSAYKIILGYNLGLVPLIDLAVEADYRDFGSFKSGDGALEADLTTFDVYGLAGFDVGPIGLFAKLGYSSADGEFKYSDGKFDESDSDVTYGIGAKFQIGSFAVRAEYESFEFEGIDDLYMFSAGAVYTF</sequence>
<accession>A0AAN2BLU7</accession>